<feature type="domain" description="ABC transmembrane type-1" evidence="10">
    <location>
        <begin position="46"/>
        <end position="247"/>
    </location>
</feature>
<feature type="transmembrane region" description="Helical" evidence="9">
    <location>
        <begin position="12"/>
        <end position="33"/>
    </location>
</feature>
<dbReference type="GO" id="GO:0022857">
    <property type="term" value="F:transmembrane transporter activity"/>
    <property type="evidence" value="ECO:0007669"/>
    <property type="project" value="InterPro"/>
</dbReference>
<dbReference type="InterPro" id="IPR043429">
    <property type="entry name" value="ArtM/GltK/GlnP/TcyL/YhdX-like"/>
</dbReference>
<comment type="caution">
    <text evidence="11">The sequence shown here is derived from an EMBL/GenBank/DDBJ whole genome shotgun (WGS) entry which is preliminary data.</text>
</comment>
<gene>
    <name evidence="11" type="ORF">CU100_26145</name>
</gene>
<evidence type="ECO:0000259" key="10">
    <source>
        <dbReference type="PROSITE" id="PS50928"/>
    </source>
</evidence>
<keyword evidence="7 9" id="KW-1133">Transmembrane helix</keyword>
<keyword evidence="6 9" id="KW-0812">Transmembrane</keyword>
<dbReference type="Pfam" id="PF00528">
    <property type="entry name" value="BPD_transp_1"/>
    <property type="match status" value="1"/>
</dbReference>
<feature type="transmembrane region" description="Helical" evidence="9">
    <location>
        <begin position="45"/>
        <end position="73"/>
    </location>
</feature>
<dbReference type="InterPro" id="IPR000515">
    <property type="entry name" value="MetI-like"/>
</dbReference>
<dbReference type="CDD" id="cd06261">
    <property type="entry name" value="TM_PBP2"/>
    <property type="match status" value="1"/>
</dbReference>
<reference evidence="12" key="1">
    <citation type="submission" date="2017-11" db="EMBL/GenBank/DDBJ databases">
        <authorList>
            <person name="Kuznetsova I."/>
            <person name="Sazanova A."/>
            <person name="Chirak E."/>
            <person name="Safronova V."/>
            <person name="Willems A."/>
        </authorList>
    </citation>
    <scope>NUCLEOTIDE SEQUENCE [LARGE SCALE GENOMIC DNA]</scope>
    <source>
        <strain evidence="12">PEPV15</strain>
    </source>
</reference>
<keyword evidence="5" id="KW-0997">Cell inner membrane</keyword>
<proteinExistence type="inferred from homology"/>
<feature type="transmembrane region" description="Helical" evidence="9">
    <location>
        <begin position="94"/>
        <end position="115"/>
    </location>
</feature>
<protein>
    <submittedName>
        <fullName evidence="11">ABC transporter permease</fullName>
    </submittedName>
</protein>
<dbReference type="InterPro" id="IPR035906">
    <property type="entry name" value="MetI-like_sf"/>
</dbReference>
<evidence type="ECO:0000256" key="2">
    <source>
        <dbReference type="ARBA" id="ARBA00010072"/>
    </source>
</evidence>
<dbReference type="InterPro" id="IPR010065">
    <property type="entry name" value="AA_ABC_transptr_permease_3TM"/>
</dbReference>
<evidence type="ECO:0000313" key="11">
    <source>
        <dbReference type="EMBL" id="PSH54658.1"/>
    </source>
</evidence>
<comment type="similarity">
    <text evidence="2">Belongs to the binding-protein-dependent transport system permease family. HisMQ subfamily.</text>
</comment>
<dbReference type="EMBL" id="PGGN01000008">
    <property type="protein sequence ID" value="PSH54658.1"/>
    <property type="molecule type" value="Genomic_DNA"/>
</dbReference>
<dbReference type="Proteomes" id="UP000241158">
    <property type="component" value="Unassembled WGS sequence"/>
</dbReference>
<evidence type="ECO:0000256" key="5">
    <source>
        <dbReference type="ARBA" id="ARBA00022519"/>
    </source>
</evidence>
<name>A0A2P7AKA6_9HYPH</name>
<accession>A0A2P7AKA6</accession>
<keyword evidence="8 9" id="KW-0472">Membrane</keyword>
<dbReference type="GO" id="GO:0006865">
    <property type="term" value="P:amino acid transport"/>
    <property type="evidence" value="ECO:0007669"/>
    <property type="project" value="TreeGrafter"/>
</dbReference>
<evidence type="ECO:0000256" key="7">
    <source>
        <dbReference type="ARBA" id="ARBA00022989"/>
    </source>
</evidence>
<dbReference type="PANTHER" id="PTHR30614:SF10">
    <property type="entry name" value="ARGININE ABC TRANSPORTER PERMEASE PROTEIN ARTM"/>
    <property type="match status" value="1"/>
</dbReference>
<dbReference type="Gene3D" id="1.10.3720.10">
    <property type="entry name" value="MetI-like"/>
    <property type="match status" value="1"/>
</dbReference>
<evidence type="ECO:0000256" key="3">
    <source>
        <dbReference type="ARBA" id="ARBA00022448"/>
    </source>
</evidence>
<keyword evidence="3 9" id="KW-0813">Transport</keyword>
<evidence type="ECO:0000256" key="8">
    <source>
        <dbReference type="ARBA" id="ARBA00023136"/>
    </source>
</evidence>
<dbReference type="NCBIfam" id="TIGR01726">
    <property type="entry name" value="HEQRo_perm_3TM"/>
    <property type="match status" value="1"/>
</dbReference>
<feature type="transmembrane region" description="Helical" evidence="9">
    <location>
        <begin position="229"/>
        <end position="250"/>
    </location>
</feature>
<keyword evidence="4" id="KW-1003">Cell membrane</keyword>
<evidence type="ECO:0000256" key="4">
    <source>
        <dbReference type="ARBA" id="ARBA00022475"/>
    </source>
</evidence>
<dbReference type="SUPFAM" id="SSF161098">
    <property type="entry name" value="MetI-like"/>
    <property type="match status" value="1"/>
</dbReference>
<sequence>MTKSLLKPHRVVLIFLCVAIIAYCILALNWSWLADPEYQMLIVKGVWWAIWLTALTMGVGMMLALPIGLAQAAGPWYLSWPSRIFCTVIRGTPLLMQIWLIYYGVGSLFPSVPWIRDSSLWPLLRQGWPYAVLALTLSAAGYEAEVMRGAFRSVPHGQLEAAKAMGMPRFAILYRIWMPQALRRALTTIGGDTVLQLKATPLVSTVTIMELYGAIRKIRSDTLIIYEPLLLLAVIYMAMTGVIVMFFRWLERQTPVRLA</sequence>
<organism evidence="11 12">
    <name type="scientific">Phyllobacterium endophyticum</name>
    <dbReference type="NCBI Taxonomy" id="1149773"/>
    <lineage>
        <taxon>Bacteria</taxon>
        <taxon>Pseudomonadati</taxon>
        <taxon>Pseudomonadota</taxon>
        <taxon>Alphaproteobacteria</taxon>
        <taxon>Hyphomicrobiales</taxon>
        <taxon>Phyllobacteriaceae</taxon>
        <taxon>Phyllobacterium</taxon>
    </lineage>
</organism>
<dbReference type="PANTHER" id="PTHR30614">
    <property type="entry name" value="MEMBRANE COMPONENT OF AMINO ACID ABC TRANSPORTER"/>
    <property type="match status" value="1"/>
</dbReference>
<evidence type="ECO:0000256" key="1">
    <source>
        <dbReference type="ARBA" id="ARBA00004429"/>
    </source>
</evidence>
<comment type="subcellular location">
    <subcellularLocation>
        <location evidence="1">Cell inner membrane</location>
        <topology evidence="1">Multi-pass membrane protein</topology>
    </subcellularLocation>
    <subcellularLocation>
        <location evidence="9">Cell membrane</location>
        <topology evidence="9">Multi-pass membrane protein</topology>
    </subcellularLocation>
</comment>
<evidence type="ECO:0000256" key="9">
    <source>
        <dbReference type="RuleBase" id="RU363032"/>
    </source>
</evidence>
<evidence type="ECO:0000313" key="12">
    <source>
        <dbReference type="Proteomes" id="UP000241158"/>
    </source>
</evidence>
<dbReference type="PROSITE" id="PS50928">
    <property type="entry name" value="ABC_TM1"/>
    <property type="match status" value="1"/>
</dbReference>
<evidence type="ECO:0000256" key="6">
    <source>
        <dbReference type="ARBA" id="ARBA00022692"/>
    </source>
</evidence>
<keyword evidence="12" id="KW-1185">Reference proteome</keyword>
<dbReference type="OrthoDB" id="4404959at2"/>
<dbReference type="RefSeq" id="WP_106719562.1">
    <property type="nucleotide sequence ID" value="NZ_JACHXT010000003.1"/>
</dbReference>
<dbReference type="GO" id="GO:0043190">
    <property type="term" value="C:ATP-binding cassette (ABC) transporter complex"/>
    <property type="evidence" value="ECO:0007669"/>
    <property type="project" value="InterPro"/>
</dbReference>
<dbReference type="AlphaFoldDB" id="A0A2P7AKA6"/>